<evidence type="ECO:0000256" key="7">
    <source>
        <dbReference type="SAM" id="Phobius"/>
    </source>
</evidence>
<keyword evidence="10" id="KW-1185">Reference proteome</keyword>
<dbReference type="InterPro" id="IPR013057">
    <property type="entry name" value="AA_transpt_TM"/>
</dbReference>
<sequence length="223" mass="25015">MAFAYAGHNVVLEIQATIPSTPENPSKQPMWKGAIVAYIIVAFCYFPVALIGFWIFGNNVEDNILKSLQGPERLIIGTLKRFIIVANISVIIHLMGSYQVYAMPVFDMIESVMIKKWHFSPTRVLRYTIRWTFVAATMGIAIALPHFGALLSFFGGFVFAPTTYFIPCIIWLILKKPKRFGLSWCINWICIILGVLVMIIAPIGGLVKLINTLKKPDSSCKIT</sequence>
<name>A0A8T2BCS7_9BRAS</name>
<comment type="subcellular location">
    <subcellularLocation>
        <location evidence="1">Membrane</location>
    </subcellularLocation>
</comment>
<dbReference type="AlphaFoldDB" id="A0A8T2BCS7"/>
<evidence type="ECO:0000256" key="1">
    <source>
        <dbReference type="ARBA" id="ARBA00004370"/>
    </source>
</evidence>
<reference evidence="9 10" key="1">
    <citation type="submission" date="2020-12" db="EMBL/GenBank/DDBJ databases">
        <title>Concerted genomic and epigenomic changes stabilize Arabidopsis allopolyploids.</title>
        <authorList>
            <person name="Chen Z."/>
        </authorList>
    </citation>
    <scope>NUCLEOTIDE SEQUENCE [LARGE SCALE GENOMIC DNA]</scope>
    <source>
        <strain evidence="9">Allo738</strain>
        <tissue evidence="9">Leaf</tissue>
    </source>
</reference>
<evidence type="ECO:0000313" key="10">
    <source>
        <dbReference type="Proteomes" id="UP000694240"/>
    </source>
</evidence>
<evidence type="ECO:0000256" key="6">
    <source>
        <dbReference type="ARBA" id="ARBA00023136"/>
    </source>
</evidence>
<keyword evidence="3 7" id="KW-0812">Transmembrane</keyword>
<gene>
    <name evidence="9" type="ORF">ISN45_Aa02g004050</name>
</gene>
<protein>
    <submittedName>
        <fullName evidence="9">Amino acid transporter transmembrane domain</fullName>
    </submittedName>
</protein>
<evidence type="ECO:0000256" key="4">
    <source>
        <dbReference type="ARBA" id="ARBA00022970"/>
    </source>
</evidence>
<feature type="transmembrane region" description="Helical" evidence="7">
    <location>
        <begin position="127"/>
        <end position="147"/>
    </location>
</feature>
<dbReference type="Proteomes" id="UP000694240">
    <property type="component" value="Chromosome 7"/>
</dbReference>
<keyword evidence="2" id="KW-0813">Transport</keyword>
<keyword evidence="5 7" id="KW-1133">Transmembrane helix</keyword>
<feature type="domain" description="Amino acid transporter transmembrane" evidence="8">
    <location>
        <begin position="1"/>
        <end position="204"/>
    </location>
</feature>
<feature type="transmembrane region" description="Helical" evidence="7">
    <location>
        <begin position="186"/>
        <end position="207"/>
    </location>
</feature>
<feature type="transmembrane region" description="Helical" evidence="7">
    <location>
        <begin position="35"/>
        <end position="56"/>
    </location>
</feature>
<proteinExistence type="predicted"/>
<evidence type="ECO:0000256" key="3">
    <source>
        <dbReference type="ARBA" id="ARBA00022692"/>
    </source>
</evidence>
<organism evidence="9 10">
    <name type="scientific">Arabidopsis thaliana x Arabidopsis arenosa</name>
    <dbReference type="NCBI Taxonomy" id="1240361"/>
    <lineage>
        <taxon>Eukaryota</taxon>
        <taxon>Viridiplantae</taxon>
        <taxon>Streptophyta</taxon>
        <taxon>Embryophyta</taxon>
        <taxon>Tracheophyta</taxon>
        <taxon>Spermatophyta</taxon>
        <taxon>Magnoliopsida</taxon>
        <taxon>eudicotyledons</taxon>
        <taxon>Gunneridae</taxon>
        <taxon>Pentapetalae</taxon>
        <taxon>rosids</taxon>
        <taxon>malvids</taxon>
        <taxon>Brassicales</taxon>
        <taxon>Brassicaceae</taxon>
        <taxon>Camelineae</taxon>
        <taxon>Arabidopsis</taxon>
    </lineage>
</organism>
<evidence type="ECO:0000256" key="5">
    <source>
        <dbReference type="ARBA" id="ARBA00022989"/>
    </source>
</evidence>
<evidence type="ECO:0000259" key="8">
    <source>
        <dbReference type="Pfam" id="PF01490"/>
    </source>
</evidence>
<keyword evidence="4" id="KW-0029">Amino-acid transport</keyword>
<dbReference type="PANTHER" id="PTHR48017">
    <property type="entry name" value="OS05G0424000 PROTEIN-RELATED"/>
    <property type="match status" value="1"/>
</dbReference>
<dbReference type="Pfam" id="PF01490">
    <property type="entry name" value="Aa_trans"/>
    <property type="match status" value="1"/>
</dbReference>
<dbReference type="EMBL" id="JAEFBK010000007">
    <property type="protein sequence ID" value="KAG7585028.1"/>
    <property type="molecule type" value="Genomic_DNA"/>
</dbReference>
<comment type="caution">
    <text evidence="9">The sequence shown here is derived from an EMBL/GenBank/DDBJ whole genome shotgun (WGS) entry which is preliminary data.</text>
</comment>
<feature type="transmembrane region" description="Helical" evidence="7">
    <location>
        <begin position="82"/>
        <end position="106"/>
    </location>
</feature>
<dbReference type="GO" id="GO:0016020">
    <property type="term" value="C:membrane"/>
    <property type="evidence" value="ECO:0007669"/>
    <property type="project" value="UniProtKB-SubCell"/>
</dbReference>
<dbReference type="GO" id="GO:0006865">
    <property type="term" value="P:amino acid transport"/>
    <property type="evidence" value="ECO:0007669"/>
    <property type="project" value="UniProtKB-KW"/>
</dbReference>
<evidence type="ECO:0000313" key="9">
    <source>
        <dbReference type="EMBL" id="KAG7585028.1"/>
    </source>
</evidence>
<keyword evidence="6 7" id="KW-0472">Membrane</keyword>
<accession>A0A8T2BCS7</accession>
<evidence type="ECO:0000256" key="2">
    <source>
        <dbReference type="ARBA" id="ARBA00022448"/>
    </source>
</evidence>
<feature type="transmembrane region" description="Helical" evidence="7">
    <location>
        <begin position="153"/>
        <end position="174"/>
    </location>
</feature>